<dbReference type="Proteomes" id="UP000233469">
    <property type="component" value="Unassembled WGS sequence"/>
</dbReference>
<dbReference type="VEuPathDB" id="FungiDB:RhiirFUN_003994"/>
<feature type="coiled-coil region" evidence="1">
    <location>
        <begin position="465"/>
        <end position="499"/>
    </location>
</feature>
<reference evidence="4 5" key="2">
    <citation type="submission" date="2017-10" db="EMBL/GenBank/DDBJ databases">
        <title>Extensive intraspecific genome diversity in a model arbuscular mycorrhizal fungus.</title>
        <authorList>
            <person name="Chen E.C.H."/>
            <person name="Morin E."/>
            <person name="Baudet D."/>
            <person name="Noel J."/>
            <person name="Ndikumana S."/>
            <person name="Charron P."/>
            <person name="St-Onge C."/>
            <person name="Giorgi J."/>
            <person name="Grigoriev I.V."/>
            <person name="Roux C."/>
            <person name="Martin F.M."/>
            <person name="Corradi N."/>
        </authorList>
    </citation>
    <scope>NUCLEOTIDE SEQUENCE [LARGE SCALE GENOMIC DNA]</scope>
    <source>
        <strain evidence="4 5">C2</strain>
    </source>
</reference>
<evidence type="ECO:0000256" key="3">
    <source>
        <dbReference type="SAM" id="SignalP"/>
    </source>
</evidence>
<evidence type="ECO:0000256" key="2">
    <source>
        <dbReference type="SAM" id="Phobius"/>
    </source>
</evidence>
<evidence type="ECO:0000313" key="5">
    <source>
        <dbReference type="Proteomes" id="UP000233469"/>
    </source>
</evidence>
<proteinExistence type="predicted"/>
<dbReference type="VEuPathDB" id="FungiDB:FUN_024697"/>
<feature type="signal peptide" evidence="3">
    <location>
        <begin position="1"/>
        <end position="22"/>
    </location>
</feature>
<keyword evidence="1" id="KW-0175">Coiled coil</keyword>
<dbReference type="AlphaFoldDB" id="A0A2N1NXL2"/>
<dbReference type="EMBL" id="LLXL01000077">
    <property type="protein sequence ID" value="PKK78595.1"/>
    <property type="molecule type" value="Genomic_DNA"/>
</dbReference>
<comment type="caution">
    <text evidence="4">The sequence shown here is derived from an EMBL/GenBank/DDBJ whole genome shotgun (WGS) entry which is preliminary data.</text>
</comment>
<organism evidence="4 5">
    <name type="scientific">Rhizophagus irregularis</name>
    <dbReference type="NCBI Taxonomy" id="588596"/>
    <lineage>
        <taxon>Eukaryota</taxon>
        <taxon>Fungi</taxon>
        <taxon>Fungi incertae sedis</taxon>
        <taxon>Mucoromycota</taxon>
        <taxon>Glomeromycotina</taxon>
        <taxon>Glomeromycetes</taxon>
        <taxon>Glomerales</taxon>
        <taxon>Glomeraceae</taxon>
        <taxon>Rhizophagus</taxon>
    </lineage>
</organism>
<accession>A0A2N1NXL2</accession>
<evidence type="ECO:0000313" key="4">
    <source>
        <dbReference type="EMBL" id="PKK78595.1"/>
    </source>
</evidence>
<protein>
    <submittedName>
        <fullName evidence="4">Uncharacterized protein</fullName>
    </submittedName>
</protein>
<reference evidence="4 5" key="1">
    <citation type="submission" date="2016-04" db="EMBL/GenBank/DDBJ databases">
        <title>Genome analyses suggest a sexual origin of heterokaryosis in a supposedly ancient asexual fungus.</title>
        <authorList>
            <person name="Ropars J."/>
            <person name="Sedzielewska K."/>
            <person name="Noel J."/>
            <person name="Charron P."/>
            <person name="Farinelli L."/>
            <person name="Marton T."/>
            <person name="Kruger M."/>
            <person name="Pelin A."/>
            <person name="Brachmann A."/>
            <person name="Corradi N."/>
        </authorList>
    </citation>
    <scope>NUCLEOTIDE SEQUENCE [LARGE SCALE GENOMIC DNA]</scope>
    <source>
        <strain evidence="4 5">C2</strain>
    </source>
</reference>
<dbReference type="VEuPathDB" id="FungiDB:RhiirA1_439058"/>
<keyword evidence="3" id="KW-0732">Signal</keyword>
<keyword evidence="2" id="KW-1133">Transmembrane helix</keyword>
<gene>
    <name evidence="4" type="ORF">RhiirC2_705709</name>
</gene>
<evidence type="ECO:0000256" key="1">
    <source>
        <dbReference type="SAM" id="Coils"/>
    </source>
</evidence>
<feature type="transmembrane region" description="Helical" evidence="2">
    <location>
        <begin position="332"/>
        <end position="354"/>
    </location>
</feature>
<feature type="chain" id="PRO_5014916641" evidence="3">
    <location>
        <begin position="23"/>
        <end position="796"/>
    </location>
</feature>
<keyword evidence="2" id="KW-0812">Transmembrane</keyword>
<name>A0A2N1NXL2_9GLOM</name>
<sequence length="796" mass="92658">MSVLYQALALQMLLWKIPPIMMYCGCDLYYNYPGSCRATGVVNKYGIERAQTSRVSYEIQREGQLYPVTPFSFTEFGRPELSETQFDAFGFSLLFKTKITCYQFSFYSRKNELNLQDIYIAICGTPELRILRCDLKKHNDIRERIDGCNNFILPSAADYGFFRSHCLTFKTNDTIKFTNPDIGGYDEIGFSFYDNTTATEAGTIGISSLTIQIIPSDLNLVTNPNKKAISQMDKATLSEFRLQLNFIAGMARYVAVVKFKTSTYRSILPGDARAIFGFEPNYHVTPKIENFINYFPFNGNPSDIPVGTTGYFSVSAGSFIQEQTSEERSNTVLGAIAAAGGAFGVTAGVIVFFFGDSRLSPRGFVHKSVNFLQNLNELFERSIFHPKLDFKFSSINGEDKNMLVNEFRNIRYAVYYHMLYQSNNIANKINKVPKGFINKLEYVIIKINISFGKIKIWVYYRLFNAKRIKKSFDEYKKEKKEKEEKEEKLELSKINEEDKRLLNNEIDKIRHVIDVYLLGESEDPEKIAKYKYERELKFSDHVDEKDKELLKDEFRKIRKLIDKHLLGKPGIEEIFDAYISLQNNVFSKDIKDIGEGDTLQNNDILKDIKDIDEGDTLRNNDISKDSKDITDMDKSSLNDLFQQISHVIFNYLLDIPKDEEIFKKYKETTTIKANNMNNDDKDLLVNEFNKIKHVINCHLFNERKRLEEFEKYIKERKLKFSTNMSENDKELLTEEFRKIREVIDNFLLNEPTRLYLDFSQNMNDRDKESLLSYIDNVNNEINMIRRDIDKYILDKV</sequence>
<keyword evidence="2" id="KW-0472">Membrane</keyword>